<accession>A0ABR6XMR4</accession>
<comment type="caution">
    <text evidence="1">The sequence shown here is derived from an EMBL/GenBank/DDBJ whole genome shotgun (WGS) entry which is preliminary data.</text>
</comment>
<gene>
    <name evidence="1" type="ORF">H8K33_04655</name>
</gene>
<dbReference type="RefSeq" id="WP_186889847.1">
    <property type="nucleotide sequence ID" value="NZ_JACOFU010000002.1"/>
</dbReference>
<evidence type="ECO:0000313" key="1">
    <source>
        <dbReference type="EMBL" id="MBC3830789.1"/>
    </source>
</evidence>
<evidence type="ECO:0008006" key="3">
    <source>
        <dbReference type="Google" id="ProtNLM"/>
    </source>
</evidence>
<name>A0ABR6XMR4_9BURK</name>
<protein>
    <recommendedName>
        <fullName evidence="3">Tetratricopeptide repeat protein</fullName>
    </recommendedName>
</protein>
<dbReference type="EMBL" id="JACOFU010000002">
    <property type="protein sequence ID" value="MBC3830789.1"/>
    <property type="molecule type" value="Genomic_DNA"/>
</dbReference>
<keyword evidence="2" id="KW-1185">Reference proteome</keyword>
<dbReference type="SUPFAM" id="SSF48452">
    <property type="entry name" value="TPR-like"/>
    <property type="match status" value="1"/>
</dbReference>
<dbReference type="InterPro" id="IPR011990">
    <property type="entry name" value="TPR-like_helical_dom_sf"/>
</dbReference>
<dbReference type="Proteomes" id="UP000643610">
    <property type="component" value="Unassembled WGS sequence"/>
</dbReference>
<proteinExistence type="predicted"/>
<reference evidence="1 2" key="1">
    <citation type="submission" date="2020-08" db="EMBL/GenBank/DDBJ databases">
        <title>Novel species isolated from subtropical streams in China.</title>
        <authorList>
            <person name="Lu H."/>
        </authorList>
    </citation>
    <scope>NUCLEOTIDE SEQUENCE [LARGE SCALE GENOMIC DNA]</scope>
    <source>
        <strain evidence="1 2">KCTC 52442</strain>
    </source>
</reference>
<sequence>MKFNQSIQVIFFSLIITFATTTKILAVEKLKEQHYNNDEEKIKKGKQCISRYKEKVTAKVAEDWDSVIRLSKLASLECKNIFDDKFTSEIHQDLANAYYAQSKFKDALLVSNTCTAVYYANYGCHIEKSRALIALGKKVEAKESLRISKKIGELALDDAHRNLQKATSENDKELYTLTISNIKVHIQLIDVLSKVLAQ</sequence>
<evidence type="ECO:0000313" key="2">
    <source>
        <dbReference type="Proteomes" id="UP000643610"/>
    </source>
</evidence>
<organism evidence="1 2">
    <name type="scientific">Undibacterium amnicola</name>
    <dbReference type="NCBI Taxonomy" id="1834038"/>
    <lineage>
        <taxon>Bacteria</taxon>
        <taxon>Pseudomonadati</taxon>
        <taxon>Pseudomonadota</taxon>
        <taxon>Betaproteobacteria</taxon>
        <taxon>Burkholderiales</taxon>
        <taxon>Oxalobacteraceae</taxon>
        <taxon>Undibacterium</taxon>
    </lineage>
</organism>